<keyword evidence="4 9" id="KW-0418">Kinase</keyword>
<dbReference type="CDD" id="cd01174">
    <property type="entry name" value="ribokinase"/>
    <property type="match status" value="1"/>
</dbReference>
<feature type="binding site" evidence="9">
    <location>
        <position position="272"/>
    </location>
    <ligand>
        <name>K(+)</name>
        <dbReference type="ChEBI" id="CHEBI:29103"/>
    </ligand>
</feature>
<keyword evidence="7 9" id="KW-0630">Potassium</keyword>
<comment type="caution">
    <text evidence="9">Lacks conserved residue(s) required for the propagation of feature annotation.</text>
</comment>
<dbReference type="GO" id="GO:0019303">
    <property type="term" value="P:D-ribose catabolic process"/>
    <property type="evidence" value="ECO:0007669"/>
    <property type="project" value="UniProtKB-UniRule"/>
</dbReference>
<dbReference type="InterPro" id="IPR029056">
    <property type="entry name" value="Ribokinase-like"/>
</dbReference>
<dbReference type="HAMAP" id="MF_01987">
    <property type="entry name" value="Ribokinase"/>
    <property type="match status" value="1"/>
</dbReference>
<dbReference type="STRING" id="1123069.ruthe_02347"/>
<feature type="binding site" evidence="9">
    <location>
        <position position="267"/>
    </location>
    <ligand>
        <name>K(+)</name>
        <dbReference type="ChEBI" id="CHEBI:29103"/>
    </ligand>
</feature>
<dbReference type="InterPro" id="IPR002139">
    <property type="entry name" value="Ribo/fructo_kinase"/>
</dbReference>
<dbReference type="PRINTS" id="PR00990">
    <property type="entry name" value="RIBOKINASE"/>
</dbReference>
<dbReference type="PANTHER" id="PTHR10584:SF166">
    <property type="entry name" value="RIBOKINASE"/>
    <property type="match status" value="1"/>
</dbReference>
<evidence type="ECO:0000256" key="6">
    <source>
        <dbReference type="ARBA" id="ARBA00022842"/>
    </source>
</evidence>
<feature type="binding site" evidence="9">
    <location>
        <position position="270"/>
    </location>
    <ligand>
        <name>K(+)</name>
        <dbReference type="ChEBI" id="CHEBI:29103"/>
    </ligand>
</feature>
<gene>
    <name evidence="9" type="primary">rbsK</name>
    <name evidence="11" type="ORF">ruthe_02347</name>
</gene>
<dbReference type="RefSeq" id="WP_021098429.1">
    <property type="nucleotide sequence ID" value="NZ_KE557322.1"/>
</dbReference>
<evidence type="ECO:0000256" key="9">
    <source>
        <dbReference type="HAMAP-Rule" id="MF_01987"/>
    </source>
</evidence>
<comment type="subunit">
    <text evidence="9">Homodimer.</text>
</comment>
<dbReference type="PATRIC" id="fig|1123069.3.peg.2321"/>
<keyword evidence="5 9" id="KW-0067">ATP-binding</keyword>
<evidence type="ECO:0000256" key="8">
    <source>
        <dbReference type="ARBA" id="ARBA00023277"/>
    </source>
</evidence>
<name>S9QX51_9RHOB</name>
<feature type="binding site" evidence="9">
    <location>
        <begin position="38"/>
        <end position="42"/>
    </location>
    <ligand>
        <name>substrate</name>
    </ligand>
</feature>
<comment type="caution">
    <text evidence="11">The sequence shown here is derived from an EMBL/GenBank/DDBJ whole genome shotgun (WGS) entry which is preliminary data.</text>
</comment>
<comment type="pathway">
    <text evidence="9">Carbohydrate metabolism; D-ribose degradation; D-ribose 5-phosphate from beta-D-ribopyranose: step 2/2.</text>
</comment>
<dbReference type="OrthoDB" id="9792663at2"/>
<sequence>MTVWNLGSINIDHVYALPRLPQAGETLAARGLTQGLGGKGANMSAALARAGADVRHVGAVGADGLWARDRLAAFGVDVAEVAVLDAPTGHAIIFVDDAAENLIVIHGGANRALPWAKVEGALARARPGDRFLTQNETAWTQEAARAARERGLSVAYAAAPFEAAAVRAMLPFADLLILNAVEADQLRAATGRGPGALGVADVVVTLGAEGCLWIGADGERRLPAPRVQAVDTTGAGDAFTGFLLGGLDRGLPMGDALSLALRAAALQVTRPGAADATPSLAEAEAFDA</sequence>
<feature type="binding site" evidence="9">
    <location>
        <position position="231"/>
    </location>
    <ligand>
        <name>K(+)</name>
        <dbReference type="ChEBI" id="CHEBI:29103"/>
    </ligand>
</feature>
<feature type="active site" description="Proton acceptor" evidence="9">
    <location>
        <position position="237"/>
    </location>
</feature>
<feature type="binding site" evidence="9">
    <location>
        <position position="237"/>
    </location>
    <ligand>
        <name>substrate</name>
    </ligand>
</feature>
<comment type="cofactor">
    <cofactor evidence="9">
        <name>Mg(2+)</name>
        <dbReference type="ChEBI" id="CHEBI:18420"/>
    </cofactor>
    <text evidence="9">Requires a divalent cation, most likely magnesium in vivo, as an electrophilic catalyst to aid phosphoryl group transfer. It is the chelate of the metal and the nucleotide that is the actual substrate.</text>
</comment>
<evidence type="ECO:0000256" key="1">
    <source>
        <dbReference type="ARBA" id="ARBA00022679"/>
    </source>
</evidence>
<accession>S9QX51</accession>
<protein>
    <recommendedName>
        <fullName evidence="9">Ribokinase</fullName>
        <shortName evidence="9">RK</shortName>
        <ecNumber evidence="9">2.7.1.15</ecNumber>
    </recommendedName>
</protein>
<comment type="activity regulation">
    <text evidence="9">Activated by a monovalent cation that binds near, but not in, the active site. The most likely occupant of the site in vivo is potassium. Ion binding induces a conformational change that may alter substrate affinity.</text>
</comment>
<keyword evidence="2 9" id="KW-0479">Metal-binding</keyword>
<evidence type="ECO:0000313" key="12">
    <source>
        <dbReference type="Proteomes" id="UP000015346"/>
    </source>
</evidence>
<comment type="catalytic activity">
    <reaction evidence="9">
        <text>D-ribose + ATP = D-ribose 5-phosphate + ADP + H(+)</text>
        <dbReference type="Rhea" id="RHEA:13697"/>
        <dbReference type="ChEBI" id="CHEBI:15378"/>
        <dbReference type="ChEBI" id="CHEBI:30616"/>
        <dbReference type="ChEBI" id="CHEBI:47013"/>
        <dbReference type="ChEBI" id="CHEBI:78346"/>
        <dbReference type="ChEBI" id="CHEBI:456216"/>
        <dbReference type="EC" id="2.7.1.15"/>
    </reaction>
</comment>
<dbReference type="GO" id="GO:0005737">
    <property type="term" value="C:cytoplasm"/>
    <property type="evidence" value="ECO:0007669"/>
    <property type="project" value="UniProtKB-SubCell"/>
</dbReference>
<keyword evidence="6 9" id="KW-0460">Magnesium</keyword>
<dbReference type="HOGENOM" id="CLU_027634_2_1_5"/>
<reference evidence="11 12" key="1">
    <citation type="journal article" date="2013" name="Stand. Genomic Sci.">
        <title>Genome sequence of the reddish-pigmented Rubellimicrobium thermophilum type strain (DSM 16684(T)), a member of the Roseobacter clade.</title>
        <authorList>
            <person name="Fiebig A."/>
            <person name="Riedel T."/>
            <person name="Gronow S."/>
            <person name="Petersen J."/>
            <person name="Klenk H.P."/>
            <person name="Goker M."/>
        </authorList>
    </citation>
    <scope>NUCLEOTIDE SEQUENCE [LARGE SCALE GENOMIC DNA]</scope>
    <source>
        <strain evidence="11 12">DSM 16684</strain>
    </source>
</reference>
<dbReference type="InterPro" id="IPR011877">
    <property type="entry name" value="Ribokinase"/>
</dbReference>
<feature type="binding site" evidence="9">
    <location>
        <begin position="236"/>
        <end position="237"/>
    </location>
    <ligand>
        <name>ATP</name>
        <dbReference type="ChEBI" id="CHEBI:30616"/>
    </ligand>
</feature>
<keyword evidence="12" id="KW-1185">Reference proteome</keyword>
<feature type="binding site" evidence="9">
    <location>
        <position position="233"/>
    </location>
    <ligand>
        <name>K(+)</name>
        <dbReference type="ChEBI" id="CHEBI:29103"/>
    </ligand>
</feature>
<feature type="binding site" evidence="9">
    <location>
        <begin position="10"/>
        <end position="12"/>
    </location>
    <ligand>
        <name>substrate</name>
    </ligand>
</feature>
<dbReference type="GO" id="GO:0046872">
    <property type="term" value="F:metal ion binding"/>
    <property type="evidence" value="ECO:0007669"/>
    <property type="project" value="UniProtKB-KW"/>
</dbReference>
<keyword evidence="1 9" id="KW-0808">Transferase</keyword>
<keyword evidence="8 9" id="KW-0119">Carbohydrate metabolism</keyword>
<organism evidence="11 12">
    <name type="scientific">Rubellimicrobium thermophilum DSM 16684</name>
    <dbReference type="NCBI Taxonomy" id="1123069"/>
    <lineage>
        <taxon>Bacteria</taxon>
        <taxon>Pseudomonadati</taxon>
        <taxon>Pseudomonadota</taxon>
        <taxon>Alphaproteobacteria</taxon>
        <taxon>Rhodobacterales</taxon>
        <taxon>Roseobacteraceae</taxon>
        <taxon>Rubellimicrobium</taxon>
    </lineage>
</organism>
<feature type="binding site" evidence="9">
    <location>
        <begin position="205"/>
        <end position="210"/>
    </location>
    <ligand>
        <name>ATP</name>
        <dbReference type="ChEBI" id="CHEBI:30616"/>
    </ligand>
</feature>
<dbReference type="EC" id="2.7.1.15" evidence="9"/>
<keyword evidence="9" id="KW-0963">Cytoplasm</keyword>
<comment type="similarity">
    <text evidence="9">Belongs to the carbohydrate kinase PfkB family. Ribokinase subfamily.</text>
</comment>
<evidence type="ECO:0000256" key="3">
    <source>
        <dbReference type="ARBA" id="ARBA00022741"/>
    </source>
</evidence>
<evidence type="ECO:0000256" key="4">
    <source>
        <dbReference type="ARBA" id="ARBA00022777"/>
    </source>
</evidence>
<dbReference type="AlphaFoldDB" id="S9QX51"/>
<evidence type="ECO:0000256" key="5">
    <source>
        <dbReference type="ARBA" id="ARBA00022840"/>
    </source>
</evidence>
<dbReference type="UniPathway" id="UPA00916">
    <property type="reaction ID" value="UER00889"/>
</dbReference>
<comment type="function">
    <text evidence="9">Catalyzes the phosphorylation of ribose at O-5 in a reaction requiring ATP and magnesium. The resulting D-ribose-5-phosphate can then be used either for sythesis of nucleotides, histidine, and tryptophan, or as a component of the pentose phosphate pathway.</text>
</comment>
<dbReference type="SUPFAM" id="SSF53613">
    <property type="entry name" value="Ribokinase-like"/>
    <property type="match status" value="1"/>
</dbReference>
<feature type="binding site" evidence="9">
    <location>
        <position position="179"/>
    </location>
    <ligand>
        <name>ATP</name>
        <dbReference type="ChEBI" id="CHEBI:30616"/>
    </ligand>
</feature>
<proteinExistence type="inferred from homology"/>
<evidence type="ECO:0000256" key="2">
    <source>
        <dbReference type="ARBA" id="ARBA00022723"/>
    </source>
</evidence>
<dbReference type="InterPro" id="IPR011611">
    <property type="entry name" value="PfkB_dom"/>
</dbReference>
<dbReference type="Pfam" id="PF00294">
    <property type="entry name" value="PfkB"/>
    <property type="match status" value="1"/>
</dbReference>
<evidence type="ECO:0000256" key="7">
    <source>
        <dbReference type="ARBA" id="ARBA00022958"/>
    </source>
</evidence>
<evidence type="ECO:0000313" key="11">
    <source>
        <dbReference type="EMBL" id="EPX84137.1"/>
    </source>
</evidence>
<dbReference type="EMBL" id="AOLV01000028">
    <property type="protein sequence ID" value="EPX84137.1"/>
    <property type="molecule type" value="Genomic_DNA"/>
</dbReference>
<dbReference type="GO" id="GO:0004747">
    <property type="term" value="F:ribokinase activity"/>
    <property type="evidence" value="ECO:0007669"/>
    <property type="project" value="UniProtKB-UniRule"/>
</dbReference>
<feature type="domain" description="Carbohydrate kinase PfkB" evidence="10">
    <location>
        <begin position="6"/>
        <end position="278"/>
    </location>
</feature>
<dbReference type="Proteomes" id="UP000015346">
    <property type="component" value="Unassembled WGS sequence"/>
</dbReference>
<dbReference type="Gene3D" id="3.40.1190.20">
    <property type="match status" value="1"/>
</dbReference>
<keyword evidence="3 9" id="KW-0547">Nucleotide-binding</keyword>
<dbReference type="PANTHER" id="PTHR10584">
    <property type="entry name" value="SUGAR KINASE"/>
    <property type="match status" value="1"/>
</dbReference>
<dbReference type="GO" id="GO:0005524">
    <property type="term" value="F:ATP binding"/>
    <property type="evidence" value="ECO:0007669"/>
    <property type="project" value="UniProtKB-UniRule"/>
</dbReference>
<feature type="binding site" evidence="9">
    <location>
        <position position="136"/>
    </location>
    <ligand>
        <name>substrate</name>
    </ligand>
</feature>
<evidence type="ECO:0000259" key="10">
    <source>
        <dbReference type="Pfam" id="PF00294"/>
    </source>
</evidence>
<comment type="subcellular location">
    <subcellularLocation>
        <location evidence="9">Cytoplasm</location>
    </subcellularLocation>
</comment>